<keyword evidence="2" id="KW-1185">Reference proteome</keyword>
<sequence>HVFGSVGHIEDIAVDKNQPEKKFGLRLVQDLTDIVQRESGGYKTILNCSNKN</sequence>
<reference evidence="1 2" key="1">
    <citation type="submission" date="2014-04" db="EMBL/GenBank/DDBJ databases">
        <title>Evolutionary Origins and Diversification of the Mycorrhizal Mutualists.</title>
        <authorList>
            <consortium name="DOE Joint Genome Institute"/>
            <consortium name="Mycorrhizal Genomics Consortium"/>
            <person name="Kohler A."/>
            <person name="Kuo A."/>
            <person name="Nagy L.G."/>
            <person name="Floudas D."/>
            <person name="Copeland A."/>
            <person name="Barry K.W."/>
            <person name="Cichocki N."/>
            <person name="Veneault-Fourrey C."/>
            <person name="LaButti K."/>
            <person name="Lindquist E.A."/>
            <person name="Lipzen A."/>
            <person name="Lundell T."/>
            <person name="Morin E."/>
            <person name="Murat C."/>
            <person name="Riley R."/>
            <person name="Ohm R."/>
            <person name="Sun H."/>
            <person name="Tunlid A."/>
            <person name="Henrissat B."/>
            <person name="Grigoriev I.V."/>
            <person name="Hibbett D.S."/>
            <person name="Martin F."/>
        </authorList>
    </citation>
    <scope>NUCLEOTIDE SEQUENCE [LARGE SCALE GENOMIC DNA]</scope>
    <source>
        <strain evidence="1 2">FD-317 M1</strain>
    </source>
</reference>
<protein>
    <submittedName>
        <fullName evidence="1">Uncharacterized protein</fullName>
    </submittedName>
</protein>
<proteinExistence type="predicted"/>
<evidence type="ECO:0000313" key="2">
    <source>
        <dbReference type="Proteomes" id="UP000053593"/>
    </source>
</evidence>
<dbReference type="AlphaFoldDB" id="A0A0D0CBR0"/>
<dbReference type="Gene3D" id="3.40.630.30">
    <property type="match status" value="1"/>
</dbReference>
<evidence type="ECO:0000313" key="1">
    <source>
        <dbReference type="EMBL" id="KIK55477.1"/>
    </source>
</evidence>
<organism evidence="1 2">
    <name type="scientific">Collybiopsis luxurians FD-317 M1</name>
    <dbReference type="NCBI Taxonomy" id="944289"/>
    <lineage>
        <taxon>Eukaryota</taxon>
        <taxon>Fungi</taxon>
        <taxon>Dikarya</taxon>
        <taxon>Basidiomycota</taxon>
        <taxon>Agaricomycotina</taxon>
        <taxon>Agaricomycetes</taxon>
        <taxon>Agaricomycetidae</taxon>
        <taxon>Agaricales</taxon>
        <taxon>Marasmiineae</taxon>
        <taxon>Omphalotaceae</taxon>
        <taxon>Collybiopsis</taxon>
        <taxon>Collybiopsis luxurians</taxon>
    </lineage>
</organism>
<dbReference type="HOGENOM" id="CLU_3092949_0_0_1"/>
<feature type="non-terminal residue" evidence="1">
    <location>
        <position position="52"/>
    </location>
</feature>
<dbReference type="Proteomes" id="UP000053593">
    <property type="component" value="Unassembled WGS sequence"/>
</dbReference>
<dbReference type="EMBL" id="KN834806">
    <property type="protein sequence ID" value="KIK55477.1"/>
    <property type="molecule type" value="Genomic_DNA"/>
</dbReference>
<gene>
    <name evidence="1" type="ORF">GYMLUDRAFT_136258</name>
</gene>
<accession>A0A0D0CBR0</accession>
<feature type="non-terminal residue" evidence="1">
    <location>
        <position position="1"/>
    </location>
</feature>
<dbReference type="OrthoDB" id="10039976at2759"/>
<name>A0A0D0CBR0_9AGAR</name>